<protein>
    <submittedName>
        <fullName evidence="2">Uncharacterized protein</fullName>
    </submittedName>
</protein>
<evidence type="ECO:0000313" key="2">
    <source>
        <dbReference type="EMBL" id="AZS06531.1"/>
    </source>
</evidence>
<dbReference type="EMBL" id="MK203850">
    <property type="protein sequence ID" value="AZS06531.1"/>
    <property type="molecule type" value="Genomic_DNA"/>
</dbReference>
<dbReference type="KEGG" id="vg:77944218"/>
<feature type="compositionally biased region" description="Basic and acidic residues" evidence="1">
    <location>
        <begin position="8"/>
        <end position="32"/>
    </location>
</feature>
<dbReference type="RefSeq" id="YP_010668077.1">
    <property type="nucleotide sequence ID" value="NC_070953.1"/>
</dbReference>
<organism evidence="2 3">
    <name type="scientific">Alteromonas phage ZP6</name>
    <dbReference type="NCBI Taxonomy" id="2492447"/>
    <lineage>
        <taxon>Viruses</taxon>
        <taxon>Duplodnaviria</taxon>
        <taxon>Heunggongvirae</taxon>
        <taxon>Uroviricota</taxon>
        <taxon>Caudoviricetes</taxon>
        <taxon>Mareflavirus</taxon>
        <taxon>Mareflavirus ZP6</taxon>
    </lineage>
</organism>
<evidence type="ECO:0000313" key="3">
    <source>
        <dbReference type="Proteomes" id="UP000286786"/>
    </source>
</evidence>
<keyword evidence="3" id="KW-1185">Reference proteome</keyword>
<dbReference type="GeneID" id="77944218"/>
<name>A0A3S9U875_9CAUD</name>
<reference evidence="2 3" key="1">
    <citation type="submission" date="2018-11" db="EMBL/GenBank/DDBJ databases">
        <title>Isolation and Complete Genome Sequence of a Novel Alteromonas Phage ZP6.</title>
        <authorList>
            <person name="Han J."/>
        </authorList>
    </citation>
    <scope>NUCLEOTIDE SEQUENCE [LARGE SCALE GENOMIC DNA]</scope>
</reference>
<feature type="region of interest" description="Disordered" evidence="1">
    <location>
        <begin position="234"/>
        <end position="270"/>
    </location>
</feature>
<accession>A0A3S9U875</accession>
<feature type="region of interest" description="Disordered" evidence="1">
    <location>
        <begin position="1"/>
        <end position="35"/>
    </location>
</feature>
<proteinExistence type="predicted"/>
<dbReference type="Proteomes" id="UP000286786">
    <property type="component" value="Genome"/>
</dbReference>
<sequence length="270" mass="30135">MTAKNQVAKKEETSLVLDDRPDWMKDGNRGSEEVSSNDITLPRLQIIQDLSPQHKKNKPEYIDGAEVGDFFNTASNELYKKDIMVVPVYFRTEYVIWKDQKAGGGFFGAFDTEAEAVNEVKNLIQNGENRDDLEVVDTSVHYVILVKGGTANEPVMEQAVISMSKSQQKVSRNWNTMIKMAGGDRFSRVYTLSVVEDQNKAGQEYMNWKVKPKGYVSKAMYEFGEQTYESVKSGAVKADHGKATATDEEVAQPAKADGKGQGGDFDEEFA</sequence>
<dbReference type="Pfam" id="PF23977">
    <property type="entry name" value="Pam3_Gp34"/>
    <property type="match status" value="1"/>
</dbReference>
<evidence type="ECO:0000256" key="1">
    <source>
        <dbReference type="SAM" id="MobiDB-lite"/>
    </source>
</evidence>
<dbReference type="InterPro" id="IPR056957">
    <property type="entry name" value="Pam3_Gp34-like"/>
</dbReference>